<proteinExistence type="predicted"/>
<evidence type="ECO:0000313" key="2">
    <source>
        <dbReference type="EMBL" id="KAK0737612.1"/>
    </source>
</evidence>
<comment type="caution">
    <text evidence="2">The sequence shown here is derived from an EMBL/GenBank/DDBJ whole genome shotgun (WGS) entry which is preliminary data.</text>
</comment>
<evidence type="ECO:0000256" key="1">
    <source>
        <dbReference type="SAM" id="MobiDB-lite"/>
    </source>
</evidence>
<dbReference type="Proteomes" id="UP001172159">
    <property type="component" value="Unassembled WGS sequence"/>
</dbReference>
<dbReference type="EMBL" id="JAUKTV010000005">
    <property type="protein sequence ID" value="KAK0737612.1"/>
    <property type="molecule type" value="Genomic_DNA"/>
</dbReference>
<feature type="region of interest" description="Disordered" evidence="1">
    <location>
        <begin position="1"/>
        <end position="62"/>
    </location>
</feature>
<keyword evidence="3" id="KW-1185">Reference proteome</keyword>
<feature type="region of interest" description="Disordered" evidence="1">
    <location>
        <begin position="94"/>
        <end position="209"/>
    </location>
</feature>
<protein>
    <submittedName>
        <fullName evidence="2">Uncharacterized protein</fullName>
    </submittedName>
</protein>
<name>A0AA40BNP6_9PEZI</name>
<feature type="compositionally biased region" description="Basic and acidic residues" evidence="1">
    <location>
        <begin position="47"/>
        <end position="56"/>
    </location>
</feature>
<organism evidence="2 3">
    <name type="scientific">Apiosordaria backusii</name>
    <dbReference type="NCBI Taxonomy" id="314023"/>
    <lineage>
        <taxon>Eukaryota</taxon>
        <taxon>Fungi</taxon>
        <taxon>Dikarya</taxon>
        <taxon>Ascomycota</taxon>
        <taxon>Pezizomycotina</taxon>
        <taxon>Sordariomycetes</taxon>
        <taxon>Sordariomycetidae</taxon>
        <taxon>Sordariales</taxon>
        <taxon>Lasiosphaeriaceae</taxon>
        <taxon>Apiosordaria</taxon>
    </lineage>
</organism>
<accession>A0AA40BNP6</accession>
<evidence type="ECO:0000313" key="3">
    <source>
        <dbReference type="Proteomes" id="UP001172159"/>
    </source>
</evidence>
<feature type="compositionally biased region" description="Basic residues" evidence="1">
    <location>
        <begin position="132"/>
        <end position="143"/>
    </location>
</feature>
<dbReference type="AlphaFoldDB" id="A0AA40BNP6"/>
<gene>
    <name evidence="2" type="ORF">B0T21DRAFT_411049</name>
</gene>
<sequence>MDPTFHPYPSMSGANPEADQTQRTKSRKSSKSSTSVKSSKKQQSSPTKERGDERRSGGGVKLLTKVSKLTGWLSTSEPSTQALLSHQKETFRKAGVPLTDSEAHSKLRAPIGEIPSDAITSTTGPDPEELLRRKKEERKRRERERRGSEATTMAGSVRSGGSGSGSLSGYSMSGGSSVRKGSLSSPVGGGHGGEMGQVPWNYGWDDKWQ</sequence>
<reference evidence="2" key="1">
    <citation type="submission" date="2023-06" db="EMBL/GenBank/DDBJ databases">
        <title>Genome-scale phylogeny and comparative genomics of the fungal order Sordariales.</title>
        <authorList>
            <consortium name="Lawrence Berkeley National Laboratory"/>
            <person name="Hensen N."/>
            <person name="Bonometti L."/>
            <person name="Westerberg I."/>
            <person name="Brannstrom I.O."/>
            <person name="Guillou S."/>
            <person name="Cros-Aarteil S."/>
            <person name="Calhoun S."/>
            <person name="Haridas S."/>
            <person name="Kuo A."/>
            <person name="Mondo S."/>
            <person name="Pangilinan J."/>
            <person name="Riley R."/>
            <person name="Labutti K."/>
            <person name="Andreopoulos B."/>
            <person name="Lipzen A."/>
            <person name="Chen C."/>
            <person name="Yanf M."/>
            <person name="Daum C."/>
            <person name="Ng V."/>
            <person name="Clum A."/>
            <person name="Steindorff A."/>
            <person name="Ohm R."/>
            <person name="Martin F."/>
            <person name="Silar P."/>
            <person name="Natvig D."/>
            <person name="Lalanne C."/>
            <person name="Gautier V."/>
            <person name="Ament-Velasquez S.L."/>
            <person name="Kruys A."/>
            <person name="Hutchinson M.I."/>
            <person name="Powell A.J."/>
            <person name="Barry K."/>
            <person name="Miller A.N."/>
            <person name="Grigoriev I.V."/>
            <person name="Debuchy R."/>
            <person name="Gladieux P."/>
            <person name="Thoren M.H."/>
            <person name="Johannesson H."/>
        </authorList>
    </citation>
    <scope>NUCLEOTIDE SEQUENCE</scope>
    <source>
        <strain evidence="2">CBS 540.89</strain>
    </source>
</reference>
<feature type="compositionally biased region" description="Low complexity" evidence="1">
    <location>
        <begin position="167"/>
        <end position="186"/>
    </location>
</feature>
<feature type="compositionally biased region" description="Low complexity" evidence="1">
    <location>
        <begin position="31"/>
        <end position="46"/>
    </location>
</feature>